<accession>A0A1H1VJV3</accession>
<name>A0A1H1VJV3_9ACTN</name>
<proteinExistence type="predicted"/>
<dbReference type="STRING" id="113562.SAMN04489716_1790"/>
<dbReference type="AlphaFoldDB" id="A0A1H1VJV3"/>
<keyword evidence="2" id="KW-1185">Reference proteome</keyword>
<evidence type="ECO:0008006" key="3">
    <source>
        <dbReference type="Google" id="ProtNLM"/>
    </source>
</evidence>
<reference evidence="1 2" key="1">
    <citation type="submission" date="2016-10" db="EMBL/GenBank/DDBJ databases">
        <authorList>
            <person name="de Groot N.N."/>
        </authorList>
    </citation>
    <scope>NUCLEOTIDE SEQUENCE [LARGE SCALE GENOMIC DNA]</scope>
    <source>
        <strain evidence="1 2">DSM 43941</strain>
    </source>
</reference>
<evidence type="ECO:0000313" key="1">
    <source>
        <dbReference type="EMBL" id="SDS85158.1"/>
    </source>
</evidence>
<organism evidence="1 2">
    <name type="scientific">Actinoplanes derwentensis</name>
    <dbReference type="NCBI Taxonomy" id="113562"/>
    <lineage>
        <taxon>Bacteria</taxon>
        <taxon>Bacillati</taxon>
        <taxon>Actinomycetota</taxon>
        <taxon>Actinomycetes</taxon>
        <taxon>Micromonosporales</taxon>
        <taxon>Micromonosporaceae</taxon>
        <taxon>Actinoplanes</taxon>
    </lineage>
</organism>
<protein>
    <recommendedName>
        <fullName evidence="3">Zinc-binding dehydrogenase</fullName>
    </recommendedName>
</protein>
<evidence type="ECO:0000313" key="2">
    <source>
        <dbReference type="Proteomes" id="UP000198688"/>
    </source>
</evidence>
<sequence length="73" mass="7620">MRVRVGCGPRRITSPASNARATTAGSIIGVSAEAATAGRLTTPIARRYSLDDGVEAAIDYARRHPLGKIVVTV</sequence>
<dbReference type="Proteomes" id="UP000198688">
    <property type="component" value="Chromosome I"/>
</dbReference>
<dbReference type="EMBL" id="LT629758">
    <property type="protein sequence ID" value="SDS85158.1"/>
    <property type="molecule type" value="Genomic_DNA"/>
</dbReference>
<gene>
    <name evidence="1" type="ORF">SAMN04489716_1790</name>
</gene>